<sequence>MTCAACPKQAACSAVYRCVECWRALIYCKECMVISHQDNPLHIVEKWTAKEGFWTRVTLEELGMVIRLGCHGEKPCDGRLSSPRDICVVTLLGLQTAKVHFCGCNVGDGGSPPHYVQLLEVGLWPGTWKLVRTVFSFQVLDSFCRLSNQGSITAHDYFQSLIRRTDGVIPASVRDRYREFISATREYQYVKWCMRRGVCPSQALTFGSLATLCPACPHVNVNICPEWLTRPEDKQHLDALYHAVDGNFTQNLKDKGSDADDLPLTLGAGYFADEHDAKKYFAKVSAPKNQTSSCNKFGAMGYYGHWGAVSGLVGLSCARHMFVLPGGGVDLKVGETWAAVDFLMLSALQPWMKLKLHISAYDINCQYRIHFWERLEKIRADYCKAQQSTLRSIKEYQFPSTRAAVGKFHEPAHKVECRLLNSFHYLPGAGQTDGEAPERIWAATTSLDLRTREMTPGNRHDTINYFHDDMNWRRTYGMAASLVKKYRTAIKYEVESATSLKELEDEIEAVDSSRSIVSEWELEKRKWDEALIAGSRAPSNSRSTREMPSAQHCPYEPVKSKGQSSLIARLSQTSSGWSDEKIAQLQDDFSTRIAEWNKVAQPSIGAAIATSLKRQRPTEQPSKLVGPNLVGTKLSRKFLDELRTSDILLPSSFPPCVLACNALADAIELELAMRKKDADDALDQVRAHLAASYSLSRHQAKSTTQQQKLRNRGPAQRLRSAMLDAASVYRRARVAMIALGMARGDPVYKPLETDDLKSFVVREQERQYGDSKNVRQSWIWGNLSFVDNDYDEGVKKHIVENLRVHWCRTKANTERWAEEKELVQEEMIRTLRFFDYQAHLWRDRAREGDGSAGSTAYVHK</sequence>
<evidence type="ECO:0000313" key="1">
    <source>
        <dbReference type="EMBL" id="KAI0084023.1"/>
    </source>
</evidence>
<proteinExistence type="predicted"/>
<gene>
    <name evidence="1" type="ORF">BDY19DRAFT_899301</name>
</gene>
<reference evidence="1" key="1">
    <citation type="journal article" date="2021" name="Environ. Microbiol.">
        <title>Gene family expansions and transcriptome signatures uncover fungal adaptations to wood decay.</title>
        <authorList>
            <person name="Hage H."/>
            <person name="Miyauchi S."/>
            <person name="Viragh M."/>
            <person name="Drula E."/>
            <person name="Min B."/>
            <person name="Chaduli D."/>
            <person name="Navarro D."/>
            <person name="Favel A."/>
            <person name="Norest M."/>
            <person name="Lesage-Meessen L."/>
            <person name="Balint B."/>
            <person name="Merenyi Z."/>
            <person name="de Eugenio L."/>
            <person name="Morin E."/>
            <person name="Martinez A.T."/>
            <person name="Baldrian P."/>
            <person name="Stursova M."/>
            <person name="Martinez M.J."/>
            <person name="Novotny C."/>
            <person name="Magnuson J.K."/>
            <person name="Spatafora J.W."/>
            <person name="Maurice S."/>
            <person name="Pangilinan J."/>
            <person name="Andreopoulos W."/>
            <person name="LaButti K."/>
            <person name="Hundley H."/>
            <person name="Na H."/>
            <person name="Kuo A."/>
            <person name="Barry K."/>
            <person name="Lipzen A."/>
            <person name="Henrissat B."/>
            <person name="Riley R."/>
            <person name="Ahrendt S."/>
            <person name="Nagy L.G."/>
            <person name="Grigoriev I.V."/>
            <person name="Martin F."/>
            <person name="Rosso M.N."/>
        </authorList>
    </citation>
    <scope>NUCLEOTIDE SEQUENCE</scope>
    <source>
        <strain evidence="1">CBS 384.51</strain>
    </source>
</reference>
<organism evidence="1 2">
    <name type="scientific">Irpex rosettiformis</name>
    <dbReference type="NCBI Taxonomy" id="378272"/>
    <lineage>
        <taxon>Eukaryota</taxon>
        <taxon>Fungi</taxon>
        <taxon>Dikarya</taxon>
        <taxon>Basidiomycota</taxon>
        <taxon>Agaricomycotina</taxon>
        <taxon>Agaricomycetes</taxon>
        <taxon>Polyporales</taxon>
        <taxon>Irpicaceae</taxon>
        <taxon>Irpex</taxon>
    </lineage>
</organism>
<comment type="caution">
    <text evidence="1">The sequence shown here is derived from an EMBL/GenBank/DDBJ whole genome shotgun (WGS) entry which is preliminary data.</text>
</comment>
<name>A0ACB8TPZ0_9APHY</name>
<dbReference type="Proteomes" id="UP001055072">
    <property type="component" value="Unassembled WGS sequence"/>
</dbReference>
<accession>A0ACB8TPZ0</accession>
<dbReference type="EMBL" id="MU274949">
    <property type="protein sequence ID" value="KAI0084023.1"/>
    <property type="molecule type" value="Genomic_DNA"/>
</dbReference>
<protein>
    <submittedName>
        <fullName evidence="1">Uncharacterized protein</fullName>
    </submittedName>
</protein>
<keyword evidence="2" id="KW-1185">Reference proteome</keyword>
<evidence type="ECO:0000313" key="2">
    <source>
        <dbReference type="Proteomes" id="UP001055072"/>
    </source>
</evidence>